<dbReference type="SMART" id="SM00271">
    <property type="entry name" value="DnaJ"/>
    <property type="match status" value="1"/>
</dbReference>
<dbReference type="InterPro" id="IPR053232">
    <property type="entry name" value="DnaJ_C/III_chloroplastic"/>
</dbReference>
<protein>
    <recommendedName>
        <fullName evidence="1">J domain-containing protein</fullName>
    </recommendedName>
</protein>
<sequence length="220" mass="23953">MLQLSPPTLLRSTAVSLPLLPKPLGPRPIRRGRVMAAGTMYELLAVEETAGPEEIKAAYRRAARRWHPDACRSDGDRGAFAERFMRAREAYEVLSDPALREDYDLALRAGVAPESWAAAVGGGVALRRRRGRRSSGGGGGGFGDWEAQLEGLGEGRRRSGEGRRRGGAGSGGLAIAIDLRLSPLINRYPYDSLFILLLLLAINSDIFDVFDLFSTARMEE</sequence>
<reference evidence="2" key="1">
    <citation type="submission" date="2020-07" db="EMBL/GenBank/DDBJ databases">
        <authorList>
            <person name="Lin J."/>
        </authorList>
    </citation>
    <scope>NUCLEOTIDE SEQUENCE</scope>
</reference>
<name>A0A6V7PQQ9_ANACO</name>
<dbReference type="Gene3D" id="1.10.287.110">
    <property type="entry name" value="DnaJ domain"/>
    <property type="match status" value="1"/>
</dbReference>
<dbReference type="PROSITE" id="PS50076">
    <property type="entry name" value="DNAJ_2"/>
    <property type="match status" value="1"/>
</dbReference>
<dbReference type="AlphaFoldDB" id="A0A6V7PQQ9"/>
<organism evidence="2">
    <name type="scientific">Ananas comosus var. bracteatus</name>
    <name type="common">red pineapple</name>
    <dbReference type="NCBI Taxonomy" id="296719"/>
    <lineage>
        <taxon>Eukaryota</taxon>
        <taxon>Viridiplantae</taxon>
        <taxon>Streptophyta</taxon>
        <taxon>Embryophyta</taxon>
        <taxon>Tracheophyta</taxon>
        <taxon>Spermatophyta</taxon>
        <taxon>Magnoliopsida</taxon>
        <taxon>Liliopsida</taxon>
        <taxon>Poales</taxon>
        <taxon>Bromeliaceae</taxon>
        <taxon>Bromelioideae</taxon>
        <taxon>Ananas</taxon>
    </lineage>
</organism>
<dbReference type="InterPro" id="IPR036869">
    <property type="entry name" value="J_dom_sf"/>
</dbReference>
<dbReference type="CDD" id="cd06257">
    <property type="entry name" value="DnaJ"/>
    <property type="match status" value="1"/>
</dbReference>
<dbReference type="PANTHER" id="PTHR45090:SF6">
    <property type="entry name" value="J DOMAIN-CONTAINING PROTEIN"/>
    <property type="match status" value="1"/>
</dbReference>
<dbReference type="Pfam" id="PF00226">
    <property type="entry name" value="DnaJ"/>
    <property type="match status" value="1"/>
</dbReference>
<dbReference type="PRINTS" id="PR00625">
    <property type="entry name" value="JDOMAIN"/>
</dbReference>
<evidence type="ECO:0000259" key="1">
    <source>
        <dbReference type="PROSITE" id="PS50076"/>
    </source>
</evidence>
<gene>
    <name evidence="2" type="ORF">CB5_LOCUS16352</name>
</gene>
<proteinExistence type="predicted"/>
<feature type="domain" description="J" evidence="1">
    <location>
        <begin position="39"/>
        <end position="107"/>
    </location>
</feature>
<dbReference type="SUPFAM" id="SSF46565">
    <property type="entry name" value="Chaperone J-domain"/>
    <property type="match status" value="1"/>
</dbReference>
<accession>A0A6V7PQQ9</accession>
<dbReference type="EMBL" id="LR862151">
    <property type="protein sequence ID" value="CAD1833141.1"/>
    <property type="molecule type" value="Genomic_DNA"/>
</dbReference>
<dbReference type="PANTHER" id="PTHR45090">
    <property type="entry name" value="CHAPERONE PROTEIN DNAJ 20 CHLOROPLASTIC"/>
    <property type="match status" value="1"/>
</dbReference>
<dbReference type="InterPro" id="IPR001623">
    <property type="entry name" value="DnaJ_domain"/>
</dbReference>
<evidence type="ECO:0000313" key="2">
    <source>
        <dbReference type="EMBL" id="CAD1833141.1"/>
    </source>
</evidence>
<dbReference type="GO" id="GO:0009507">
    <property type="term" value="C:chloroplast"/>
    <property type="evidence" value="ECO:0007669"/>
    <property type="project" value="TreeGrafter"/>
</dbReference>
<dbReference type="PROSITE" id="PS00636">
    <property type="entry name" value="DNAJ_1"/>
    <property type="match status" value="1"/>
</dbReference>
<dbReference type="GO" id="GO:0005783">
    <property type="term" value="C:endoplasmic reticulum"/>
    <property type="evidence" value="ECO:0007669"/>
    <property type="project" value="UniProtKB-ARBA"/>
</dbReference>
<dbReference type="InterPro" id="IPR018253">
    <property type="entry name" value="DnaJ_domain_CS"/>
</dbReference>